<evidence type="ECO:0000256" key="6">
    <source>
        <dbReference type="ARBA" id="ARBA00023002"/>
    </source>
</evidence>
<comment type="similarity">
    <text evidence="2">Belongs to the VKOR family.</text>
</comment>
<evidence type="ECO:0000256" key="4">
    <source>
        <dbReference type="ARBA" id="ARBA00022719"/>
    </source>
</evidence>
<evidence type="ECO:0000256" key="2">
    <source>
        <dbReference type="ARBA" id="ARBA00006214"/>
    </source>
</evidence>
<evidence type="ECO:0000313" key="13">
    <source>
        <dbReference type="Proteomes" id="UP001652660"/>
    </source>
</evidence>
<feature type="transmembrane region" description="Helical" evidence="11">
    <location>
        <begin position="237"/>
        <end position="256"/>
    </location>
</feature>
<dbReference type="SUPFAM" id="SSF52833">
    <property type="entry name" value="Thioredoxin-like"/>
    <property type="match status" value="1"/>
</dbReference>
<evidence type="ECO:0000256" key="3">
    <source>
        <dbReference type="ARBA" id="ARBA00022692"/>
    </source>
</evidence>
<dbReference type="PANTHER" id="PTHR34573:SF1">
    <property type="entry name" value="VITAMIN K EPOXIDE REDUCTASE DOMAIN-CONTAINING PROTEIN"/>
    <property type="match status" value="1"/>
</dbReference>
<sequence length="416" mass="44229">MAKAASCVSSLSASPVFFQAPLLSPSPPHSISTHVLHHQSKVPALSRSLSLSLKYLTCNHRMKSGCARRLSLLRVNCLPEQTTRETEENSEAKTPTSASASTSTSSSYSSDNESGVTALNWVAGLGGLGFLETSYLTYLKLTDSDAFCPVGGGGGGGGCGSVLNSDYSVVFGVPLPLIGMLAYGAVATLGLQLGSKKLPFGIGETDARSVLLVTTTSMALASAYFLYILTTKFSGESCLYCLTSAFLSSCLFFITLKDFGLKELQKEVVLQLCVAVLVVITLNSSYNALQPVSTSLAEVDLPFVKTEVTTKSSPLAVSLARHLHAIGAKMYGAFWCSHCLEQKEMFGREASDILDYVECFPNGYRKGTIMAKACTDVKIEGFPTWVINGEVLSGELDFSELAKASGIKLEDLSQAN</sequence>
<dbReference type="Gene3D" id="3.40.30.10">
    <property type="entry name" value="Glutaredoxin"/>
    <property type="match status" value="1"/>
</dbReference>
<evidence type="ECO:0000256" key="9">
    <source>
        <dbReference type="ARBA" id="ARBA00023284"/>
    </source>
</evidence>
<dbReference type="GO" id="GO:0048038">
    <property type="term" value="F:quinone binding"/>
    <property type="evidence" value="ECO:0007669"/>
    <property type="project" value="UniProtKB-KW"/>
</dbReference>
<keyword evidence="13" id="KW-1185">Reference proteome</keyword>
<reference evidence="14" key="2">
    <citation type="submission" date="2025-08" db="UniProtKB">
        <authorList>
            <consortium name="RefSeq"/>
        </authorList>
    </citation>
    <scope>IDENTIFICATION</scope>
    <source>
        <tissue evidence="14">Leaves</tissue>
    </source>
</reference>
<dbReference type="CDD" id="cd12916">
    <property type="entry name" value="VKOR_1"/>
    <property type="match status" value="1"/>
</dbReference>
<dbReference type="RefSeq" id="XP_027078992.1">
    <property type="nucleotide sequence ID" value="XM_027223191.2"/>
</dbReference>
<keyword evidence="7 11" id="KW-0472">Membrane</keyword>
<dbReference type="InterPro" id="IPR044698">
    <property type="entry name" value="VKOR/LTO1"/>
</dbReference>
<gene>
    <name evidence="14" type="primary">LOC113702159</name>
</gene>
<dbReference type="Gene3D" id="1.20.1440.130">
    <property type="entry name" value="VKOR domain"/>
    <property type="match status" value="1"/>
</dbReference>
<keyword evidence="5 11" id="KW-1133">Transmembrane helix</keyword>
<feature type="region of interest" description="Disordered" evidence="10">
    <location>
        <begin position="81"/>
        <end position="113"/>
    </location>
</feature>
<dbReference type="InterPro" id="IPR012932">
    <property type="entry name" value="VKOR"/>
</dbReference>
<dbReference type="Proteomes" id="UP001652660">
    <property type="component" value="Chromosome 7e"/>
</dbReference>
<dbReference type="InterPro" id="IPR038354">
    <property type="entry name" value="VKOR_sf"/>
</dbReference>
<dbReference type="AlphaFoldDB" id="A0A6P6TLT0"/>
<proteinExistence type="inferred from homology"/>
<dbReference type="GeneID" id="113702159"/>
<keyword evidence="9" id="KW-0676">Redox-active center</keyword>
<feature type="domain" description="Vitamin K epoxide reductase" evidence="12">
    <location>
        <begin position="115"/>
        <end position="259"/>
    </location>
</feature>
<comment type="subcellular location">
    <subcellularLocation>
        <location evidence="1">Membrane</location>
        <topology evidence="1">Multi-pass membrane protein</topology>
    </subcellularLocation>
</comment>
<evidence type="ECO:0000256" key="8">
    <source>
        <dbReference type="ARBA" id="ARBA00023157"/>
    </source>
</evidence>
<keyword evidence="8" id="KW-1015">Disulfide bond</keyword>
<evidence type="ECO:0000313" key="14">
    <source>
        <dbReference type="RefSeq" id="XP_027078992.1"/>
    </source>
</evidence>
<dbReference type="Pfam" id="PF07884">
    <property type="entry name" value="VKOR"/>
    <property type="match status" value="1"/>
</dbReference>
<organism evidence="13 14">
    <name type="scientific">Coffea arabica</name>
    <name type="common">Arabian coffee</name>
    <dbReference type="NCBI Taxonomy" id="13443"/>
    <lineage>
        <taxon>Eukaryota</taxon>
        <taxon>Viridiplantae</taxon>
        <taxon>Streptophyta</taxon>
        <taxon>Embryophyta</taxon>
        <taxon>Tracheophyta</taxon>
        <taxon>Spermatophyta</taxon>
        <taxon>Magnoliopsida</taxon>
        <taxon>eudicotyledons</taxon>
        <taxon>Gunneridae</taxon>
        <taxon>Pentapetalae</taxon>
        <taxon>asterids</taxon>
        <taxon>lamiids</taxon>
        <taxon>Gentianales</taxon>
        <taxon>Rubiaceae</taxon>
        <taxon>Ixoroideae</taxon>
        <taxon>Gardenieae complex</taxon>
        <taxon>Bertiereae - Coffeeae clade</taxon>
        <taxon>Coffeeae</taxon>
        <taxon>Coffea</taxon>
    </lineage>
</organism>
<feature type="transmembrane region" description="Helical" evidence="11">
    <location>
        <begin position="210"/>
        <end position="231"/>
    </location>
</feature>
<feature type="transmembrane region" description="Helical" evidence="11">
    <location>
        <begin position="169"/>
        <end position="189"/>
    </location>
</feature>
<dbReference type="PANTHER" id="PTHR34573">
    <property type="entry name" value="VKC DOMAIN-CONTAINING PROTEIN"/>
    <property type="match status" value="1"/>
</dbReference>
<reference evidence="13" key="1">
    <citation type="journal article" date="2025" name="Foods">
        <title>Unveiling the Microbial Signatures of Arabica Coffee Cherries: Insights into Ripeness Specific Diversity, Functional Traits, and Implications for Quality and Safety.</title>
        <authorList>
            <consortium name="RefSeq"/>
            <person name="Tenea G.N."/>
            <person name="Cifuentes V."/>
            <person name="Reyes P."/>
            <person name="Cevallos-Vallejos M."/>
        </authorList>
    </citation>
    <scope>NUCLEOTIDE SEQUENCE [LARGE SCALE GENOMIC DNA]</scope>
</reference>
<evidence type="ECO:0000256" key="7">
    <source>
        <dbReference type="ARBA" id="ARBA00023136"/>
    </source>
</evidence>
<dbReference type="GO" id="GO:0016491">
    <property type="term" value="F:oxidoreductase activity"/>
    <property type="evidence" value="ECO:0007669"/>
    <property type="project" value="UniProtKB-KW"/>
</dbReference>
<keyword evidence="6" id="KW-0560">Oxidoreductase</keyword>
<name>A0A6P6TLT0_COFAR</name>
<evidence type="ECO:0000256" key="10">
    <source>
        <dbReference type="SAM" id="MobiDB-lite"/>
    </source>
</evidence>
<evidence type="ECO:0000259" key="12">
    <source>
        <dbReference type="SMART" id="SM00756"/>
    </source>
</evidence>
<feature type="compositionally biased region" description="Basic and acidic residues" evidence="10">
    <location>
        <begin position="82"/>
        <end position="91"/>
    </location>
</feature>
<evidence type="ECO:0000256" key="5">
    <source>
        <dbReference type="ARBA" id="ARBA00022989"/>
    </source>
</evidence>
<dbReference type="SMART" id="SM00756">
    <property type="entry name" value="VKc"/>
    <property type="match status" value="1"/>
</dbReference>
<evidence type="ECO:0000256" key="11">
    <source>
        <dbReference type="SAM" id="Phobius"/>
    </source>
</evidence>
<keyword evidence="3 11" id="KW-0812">Transmembrane</keyword>
<dbReference type="OrthoDB" id="343052at2759"/>
<feature type="compositionally biased region" description="Low complexity" evidence="10">
    <location>
        <begin position="92"/>
        <end position="110"/>
    </location>
</feature>
<dbReference type="GO" id="GO:0016020">
    <property type="term" value="C:membrane"/>
    <property type="evidence" value="ECO:0007669"/>
    <property type="project" value="UniProtKB-SubCell"/>
</dbReference>
<accession>A0A6P6TLT0</accession>
<evidence type="ECO:0000256" key="1">
    <source>
        <dbReference type="ARBA" id="ARBA00004141"/>
    </source>
</evidence>
<protein>
    <submittedName>
        <fullName evidence="14">Thiol-disulfide oxidoreductase LTO1-like</fullName>
    </submittedName>
</protein>
<keyword evidence="4" id="KW-0874">Quinone</keyword>
<dbReference type="InterPro" id="IPR036249">
    <property type="entry name" value="Thioredoxin-like_sf"/>
</dbReference>